<dbReference type="KEGG" id="lpy:FIV34_09420"/>
<name>A0A4Y5Z4E1_9GAMM</name>
<evidence type="ECO:0000313" key="2">
    <source>
        <dbReference type="EMBL" id="QDE39409.1"/>
    </source>
</evidence>
<evidence type="ECO:0000256" key="1">
    <source>
        <dbReference type="SAM" id="SignalP"/>
    </source>
</evidence>
<dbReference type="Proteomes" id="UP000316093">
    <property type="component" value="Chromosome"/>
</dbReference>
<feature type="chain" id="PRO_5021217714" evidence="1">
    <location>
        <begin position="22"/>
        <end position="218"/>
    </location>
</feature>
<dbReference type="RefSeq" id="WP_139981925.1">
    <property type="nucleotide sequence ID" value="NZ_CP041046.1"/>
</dbReference>
<reference evidence="2 3" key="1">
    <citation type="submission" date="2019-06" db="EMBL/GenBank/DDBJ databases">
        <title>A complete genome sequence for Luteibacter pinisoli MAH-14.</title>
        <authorList>
            <person name="Baltrus D.A."/>
        </authorList>
    </citation>
    <scope>NUCLEOTIDE SEQUENCE [LARGE SCALE GENOMIC DNA]</scope>
    <source>
        <strain evidence="2 3">MAH-14</strain>
    </source>
</reference>
<dbReference type="Pfam" id="PF11769">
    <property type="entry name" value="DUF3313"/>
    <property type="match status" value="1"/>
</dbReference>
<protein>
    <submittedName>
        <fullName evidence="2">DUF3313 domain-containing protein</fullName>
    </submittedName>
</protein>
<dbReference type="InterPro" id="IPR021747">
    <property type="entry name" value="DUF3313"/>
</dbReference>
<proteinExistence type="predicted"/>
<accession>A0A4Y5Z4E1</accession>
<keyword evidence="1" id="KW-0732">Signal</keyword>
<sequence length="218" mass="23519">MRQYPVVLSALLVFSSSPLFAQQQPAHSGFLESYPAMQPDTKRPGAFIYVAPGATLKGYHKVALAPILVWYAKDSPYQGINPEDLAGVTKNFRAALVKNLEPKYPVVDATGPDVLQLRIAITQVYAEKKKRGILGYTPVGFVVGAAKDMATAGPNVNLNSATIEAELLDPSGKQIAVSMDPLVIDADKREKLTFAQIADILDAAGKRIRARMDADNPP</sequence>
<gene>
    <name evidence="2" type="ORF">FIV34_09420</name>
</gene>
<keyword evidence="3" id="KW-1185">Reference proteome</keyword>
<dbReference type="OrthoDB" id="5565234at2"/>
<dbReference type="AlphaFoldDB" id="A0A4Y5Z4E1"/>
<feature type="signal peptide" evidence="1">
    <location>
        <begin position="1"/>
        <end position="21"/>
    </location>
</feature>
<evidence type="ECO:0000313" key="3">
    <source>
        <dbReference type="Proteomes" id="UP000316093"/>
    </source>
</evidence>
<dbReference type="EMBL" id="CP041046">
    <property type="protein sequence ID" value="QDE39409.1"/>
    <property type="molecule type" value="Genomic_DNA"/>
</dbReference>
<organism evidence="2 3">
    <name type="scientific">Luteibacter pinisoli</name>
    <dbReference type="NCBI Taxonomy" id="2589080"/>
    <lineage>
        <taxon>Bacteria</taxon>
        <taxon>Pseudomonadati</taxon>
        <taxon>Pseudomonadota</taxon>
        <taxon>Gammaproteobacteria</taxon>
        <taxon>Lysobacterales</taxon>
        <taxon>Rhodanobacteraceae</taxon>
        <taxon>Luteibacter</taxon>
    </lineage>
</organism>